<proteinExistence type="predicted"/>
<feature type="region of interest" description="Disordered" evidence="2">
    <location>
        <begin position="419"/>
        <end position="483"/>
    </location>
</feature>
<feature type="compositionally biased region" description="Polar residues" evidence="2">
    <location>
        <begin position="432"/>
        <end position="460"/>
    </location>
</feature>
<dbReference type="STRING" id="8022.A0A060Z7B3"/>
<evidence type="ECO:0000313" key="4">
    <source>
        <dbReference type="Proteomes" id="UP000193380"/>
    </source>
</evidence>
<dbReference type="EMBL" id="FR951247">
    <property type="protein sequence ID" value="CDQ99916.1"/>
    <property type="molecule type" value="Genomic_DNA"/>
</dbReference>
<organism evidence="3 4">
    <name type="scientific">Oncorhynchus mykiss</name>
    <name type="common">Rainbow trout</name>
    <name type="synonym">Salmo gairdneri</name>
    <dbReference type="NCBI Taxonomy" id="8022"/>
    <lineage>
        <taxon>Eukaryota</taxon>
        <taxon>Metazoa</taxon>
        <taxon>Chordata</taxon>
        <taxon>Craniata</taxon>
        <taxon>Vertebrata</taxon>
        <taxon>Euteleostomi</taxon>
        <taxon>Actinopterygii</taxon>
        <taxon>Neopterygii</taxon>
        <taxon>Teleostei</taxon>
        <taxon>Protacanthopterygii</taxon>
        <taxon>Salmoniformes</taxon>
        <taxon>Salmonidae</taxon>
        <taxon>Salmoninae</taxon>
        <taxon>Oncorhynchus</taxon>
    </lineage>
</organism>
<dbReference type="Proteomes" id="UP000193380">
    <property type="component" value="Unassembled WGS sequence"/>
</dbReference>
<evidence type="ECO:0000313" key="3">
    <source>
        <dbReference type="EMBL" id="CDQ99916.1"/>
    </source>
</evidence>
<reference evidence="3" key="2">
    <citation type="submission" date="2014-03" db="EMBL/GenBank/DDBJ databases">
        <authorList>
            <person name="Genoscope - CEA"/>
        </authorList>
    </citation>
    <scope>NUCLEOTIDE SEQUENCE</scope>
</reference>
<gene>
    <name evidence="3" type="ORF">GSONMT00040890001</name>
</gene>
<sequence>MQHICNTDLFCVCPSAEDDHSRRIREYQQRLFDQNRLHKQSVEEARRRLEGYQRTLRNRYSGQTSSTCFPPGTTARLLPHFKGGINPPAVPLELPSGSALLPCLPVALSPHSRAHTPLDLPTQEPSILAQTLFLPGTTVGSHINSRTSTVQLEPTSESLRDQRAGVWLAENVFSRFTEDVPEKLPLPSTSLDPQSYRPHPVSLHPTPHIPLPSRTDPIPPISPTLSEGWAPVNPGSVLRAPARFGEEVERQRQELQEAQWRVEAQREVLFMQQRELEEEQREQRRRQREVLQALLTADDTQPGPETTDGLGSEVLGSERLRLMAALLRAIEESNGQTSTSVETSQSQDDTLYVQSSHSDRPAPHPLPHPRAAKPPVARARLAVMEQHELSAIQEVETPANASLITEESVAVSIERAIAEQQDHSGHSERGHSSTSVSSAWEHTAGTGSETLTGSGRSSKLSWRARLQLEAGASPGPGKERRNG</sequence>
<reference evidence="3" key="1">
    <citation type="journal article" date="2014" name="Nat. Commun.">
        <title>The rainbow trout genome provides novel insights into evolution after whole-genome duplication in vertebrates.</title>
        <authorList>
            <person name="Berthelot C."/>
            <person name="Brunet F."/>
            <person name="Chalopin D."/>
            <person name="Juanchich A."/>
            <person name="Bernard M."/>
            <person name="Noel B."/>
            <person name="Bento P."/>
            <person name="Da Silva C."/>
            <person name="Labadie K."/>
            <person name="Alberti A."/>
            <person name="Aury J.M."/>
            <person name="Louis A."/>
            <person name="Dehais P."/>
            <person name="Bardou P."/>
            <person name="Montfort J."/>
            <person name="Klopp C."/>
            <person name="Cabau C."/>
            <person name="Gaspin C."/>
            <person name="Thorgaard G.H."/>
            <person name="Boussaha M."/>
            <person name="Quillet E."/>
            <person name="Guyomard R."/>
            <person name="Galiana D."/>
            <person name="Bobe J."/>
            <person name="Volff J.N."/>
            <person name="Genet C."/>
            <person name="Wincker P."/>
            <person name="Jaillon O."/>
            <person name="Roest Crollius H."/>
            <person name="Guiguen Y."/>
        </authorList>
    </citation>
    <scope>NUCLEOTIDE SEQUENCE [LARGE SCALE GENOMIC DNA]</scope>
</reference>
<keyword evidence="1" id="KW-0175">Coiled coil</keyword>
<accession>A0A060Z7B3</accession>
<feature type="coiled-coil region" evidence="1">
    <location>
        <begin position="248"/>
        <end position="282"/>
    </location>
</feature>
<name>A0A060Z7B3_ONCMY</name>
<protein>
    <submittedName>
        <fullName evidence="3">Uncharacterized protein</fullName>
    </submittedName>
</protein>
<dbReference type="PaxDb" id="8022-A0A060Z7B3"/>
<evidence type="ECO:0000256" key="2">
    <source>
        <dbReference type="SAM" id="MobiDB-lite"/>
    </source>
</evidence>
<feature type="compositionally biased region" description="Low complexity" evidence="2">
    <location>
        <begin position="336"/>
        <end position="350"/>
    </location>
</feature>
<dbReference type="AlphaFoldDB" id="A0A060Z7B3"/>
<evidence type="ECO:0000256" key="1">
    <source>
        <dbReference type="SAM" id="Coils"/>
    </source>
</evidence>
<feature type="region of interest" description="Disordered" evidence="2">
    <location>
        <begin position="333"/>
        <end position="372"/>
    </location>
</feature>
<feature type="compositionally biased region" description="Basic and acidic residues" evidence="2">
    <location>
        <begin position="419"/>
        <end position="431"/>
    </location>
</feature>